<reference evidence="2" key="1">
    <citation type="journal article" date="2019" name="Int. J. Syst. Evol. Microbiol.">
        <title>The Global Catalogue of Microorganisms (GCM) 10K type strain sequencing project: providing services to taxonomists for standard genome sequencing and annotation.</title>
        <authorList>
            <consortium name="The Broad Institute Genomics Platform"/>
            <consortium name="The Broad Institute Genome Sequencing Center for Infectious Disease"/>
            <person name="Wu L."/>
            <person name="Ma J."/>
        </authorList>
    </citation>
    <scope>NUCLEOTIDE SEQUENCE [LARGE SCALE GENOMIC DNA]</scope>
    <source>
        <strain evidence="2">CCUG 63830</strain>
    </source>
</reference>
<protein>
    <recommendedName>
        <fullName evidence="3">DNA helicase</fullName>
    </recommendedName>
</protein>
<evidence type="ECO:0000313" key="1">
    <source>
        <dbReference type="EMBL" id="MFC6662543.1"/>
    </source>
</evidence>
<dbReference type="EMBL" id="JBHSWB010000002">
    <property type="protein sequence ID" value="MFC6662543.1"/>
    <property type="molecule type" value="Genomic_DNA"/>
</dbReference>
<evidence type="ECO:0000313" key="2">
    <source>
        <dbReference type="Proteomes" id="UP001596317"/>
    </source>
</evidence>
<sequence>MLDGPELTFSAFQTWFARLQPRPTFTDAHALFEEFRGVLTSAPTGPLELDAYLALGVRQSLYPPERRAEVYALYERARTWMAGADLHDPNLLAYSRLSLARSTYDALVVDEVQDMTPVQLALLLRTLKDPSAFLLCGDANQVVHPNFFSWAAVRGLFWKQGDGTLPLNVLHQNFRNARLITSAANQVLRIKNARFGSIDKDSTFLVTAASDTEGQVSVLPLAPEAVDALNGAIRRDARFAVIVLREEDKAAARASFQTPLLFSVQEVKGLEYDGVVLFNLVGAQRRIYTEIAGDLRPEDLGDLTYARARNKADKSLEHAKFYINALFVALTRAVKQVILVEEDPQHPLLRLLDLSETAAPHVEARVSTTQEWAAEAQRLEAQGKTEQAQAITQEVLQYKPVPWAVPSLAEVEGLTSQILFEGDRKGQHLRTVFDFALWYTNVHTLTVLESEASYAPARQPSMETLARVKARGQLIAKETAEARRKNTKWLHHQCDLYGTEHRNRFGATP</sequence>
<dbReference type="PANTHER" id="PTHR11070">
    <property type="entry name" value="UVRD / RECB / PCRA DNA HELICASE FAMILY MEMBER"/>
    <property type="match status" value="1"/>
</dbReference>
<dbReference type="InterPro" id="IPR000212">
    <property type="entry name" value="DNA_helicase_UvrD/REP"/>
</dbReference>
<dbReference type="PANTHER" id="PTHR11070:SF2">
    <property type="entry name" value="ATP-DEPENDENT DNA HELICASE SRS2"/>
    <property type="match status" value="1"/>
</dbReference>
<organism evidence="1 2">
    <name type="scientific">Deinococcus multiflagellatus</name>
    <dbReference type="NCBI Taxonomy" id="1656887"/>
    <lineage>
        <taxon>Bacteria</taxon>
        <taxon>Thermotogati</taxon>
        <taxon>Deinococcota</taxon>
        <taxon>Deinococci</taxon>
        <taxon>Deinococcales</taxon>
        <taxon>Deinococcaceae</taxon>
        <taxon>Deinococcus</taxon>
    </lineage>
</organism>
<proteinExistence type="predicted"/>
<dbReference type="RefSeq" id="WP_380058513.1">
    <property type="nucleotide sequence ID" value="NZ_JBHSWB010000002.1"/>
</dbReference>
<comment type="caution">
    <text evidence="1">The sequence shown here is derived from an EMBL/GenBank/DDBJ whole genome shotgun (WGS) entry which is preliminary data.</text>
</comment>
<keyword evidence="2" id="KW-1185">Reference proteome</keyword>
<accession>A0ABW1ZPT1</accession>
<evidence type="ECO:0008006" key="3">
    <source>
        <dbReference type="Google" id="ProtNLM"/>
    </source>
</evidence>
<dbReference type="InterPro" id="IPR027417">
    <property type="entry name" value="P-loop_NTPase"/>
</dbReference>
<gene>
    <name evidence="1" type="ORF">ACFP90_21035</name>
</gene>
<name>A0ABW1ZPT1_9DEIO</name>
<dbReference type="SUPFAM" id="SSF52540">
    <property type="entry name" value="P-loop containing nucleoside triphosphate hydrolases"/>
    <property type="match status" value="1"/>
</dbReference>
<dbReference type="Gene3D" id="3.40.50.300">
    <property type="entry name" value="P-loop containing nucleotide triphosphate hydrolases"/>
    <property type="match status" value="2"/>
</dbReference>
<dbReference type="Proteomes" id="UP001596317">
    <property type="component" value="Unassembled WGS sequence"/>
</dbReference>